<reference evidence="1" key="1">
    <citation type="submission" date="2018-05" db="EMBL/GenBank/DDBJ databases">
        <authorList>
            <person name="Lanie J.A."/>
            <person name="Ng W.-L."/>
            <person name="Kazmierczak K.M."/>
            <person name="Andrzejewski T.M."/>
            <person name="Davidsen T.M."/>
            <person name="Wayne K.J."/>
            <person name="Tettelin H."/>
            <person name="Glass J.I."/>
            <person name="Rusch D."/>
            <person name="Podicherti R."/>
            <person name="Tsui H.-C.T."/>
            <person name="Winkler M.E."/>
        </authorList>
    </citation>
    <scope>NUCLEOTIDE SEQUENCE</scope>
</reference>
<accession>A0A381UGN8</accession>
<name>A0A381UGN8_9ZZZZ</name>
<organism evidence="1">
    <name type="scientific">marine metagenome</name>
    <dbReference type="NCBI Taxonomy" id="408172"/>
    <lineage>
        <taxon>unclassified sequences</taxon>
        <taxon>metagenomes</taxon>
        <taxon>ecological metagenomes</taxon>
    </lineage>
</organism>
<dbReference type="AlphaFoldDB" id="A0A381UGN8"/>
<protein>
    <submittedName>
        <fullName evidence="1">Uncharacterized protein</fullName>
    </submittedName>
</protein>
<proteinExistence type="predicted"/>
<evidence type="ECO:0000313" key="1">
    <source>
        <dbReference type="EMBL" id="SVA27154.1"/>
    </source>
</evidence>
<dbReference type="EMBL" id="UINC01006377">
    <property type="protein sequence ID" value="SVA27154.1"/>
    <property type="molecule type" value="Genomic_DNA"/>
</dbReference>
<gene>
    <name evidence="1" type="ORF">METZ01_LOCUS80008</name>
</gene>
<sequence>MPPFLYHSPRQELSHKTGIRVDNIRPGTRDHSEIWSNALPWLKEGGGVL</sequence>